<gene>
    <name evidence="1" type="ORF">TWF102_000036</name>
</gene>
<organism evidence="1 2">
    <name type="scientific">Orbilia oligospora</name>
    <name type="common">Nematode-trapping fungus</name>
    <name type="synonym">Arthrobotrys oligospora</name>
    <dbReference type="NCBI Taxonomy" id="2813651"/>
    <lineage>
        <taxon>Eukaryota</taxon>
        <taxon>Fungi</taxon>
        <taxon>Dikarya</taxon>
        <taxon>Ascomycota</taxon>
        <taxon>Pezizomycotina</taxon>
        <taxon>Orbiliomycetes</taxon>
        <taxon>Orbiliales</taxon>
        <taxon>Orbiliaceae</taxon>
        <taxon>Orbilia</taxon>
    </lineage>
</organism>
<dbReference type="Proteomes" id="UP000475325">
    <property type="component" value="Unassembled WGS sequence"/>
</dbReference>
<comment type="caution">
    <text evidence="1">The sequence shown here is derived from an EMBL/GenBank/DDBJ whole genome shotgun (WGS) entry which is preliminary data.</text>
</comment>
<sequence length="78" mass="9005">MRIRTENHANIPADRFNVGHIGKRPQLLFGLWLPAAVMRVYEVAIQVLDGGYYSSDEAAFIHLNWQYVRRLKVYSANS</sequence>
<dbReference type="AlphaFoldDB" id="A0A7C8NKM2"/>
<reference evidence="1 2" key="1">
    <citation type="submission" date="2019-06" db="EMBL/GenBank/DDBJ databases">
        <authorList>
            <person name="Palmer J.M."/>
        </authorList>
    </citation>
    <scope>NUCLEOTIDE SEQUENCE [LARGE SCALE GENOMIC DNA]</scope>
    <source>
        <strain evidence="1 2">TWF102</strain>
    </source>
</reference>
<accession>A0A7C8NKM2</accession>
<evidence type="ECO:0000313" key="1">
    <source>
        <dbReference type="EMBL" id="KAF3113373.1"/>
    </source>
</evidence>
<proteinExistence type="predicted"/>
<dbReference type="EMBL" id="WIQW01000001">
    <property type="protein sequence ID" value="KAF3113373.1"/>
    <property type="molecule type" value="Genomic_DNA"/>
</dbReference>
<evidence type="ECO:0000313" key="2">
    <source>
        <dbReference type="Proteomes" id="UP000475325"/>
    </source>
</evidence>
<protein>
    <submittedName>
        <fullName evidence="1">Uncharacterized protein</fullName>
    </submittedName>
</protein>
<name>A0A7C8NKM2_ORBOL</name>